<protein>
    <submittedName>
        <fullName evidence="2">Uncharacterized protein</fullName>
    </submittedName>
</protein>
<dbReference type="EMBL" id="FMWB01000019">
    <property type="protein sequence ID" value="SCZ48079.1"/>
    <property type="molecule type" value="Genomic_DNA"/>
</dbReference>
<reference evidence="3" key="1">
    <citation type="submission" date="2016-10" db="EMBL/GenBank/DDBJ databases">
        <authorList>
            <person name="de Groot N.N."/>
        </authorList>
    </citation>
    <scope>NUCLEOTIDE SEQUENCE [LARGE SCALE GENOMIC DNA]</scope>
    <source>
        <strain evidence="3">DSM 15758</strain>
    </source>
</reference>
<accession>A0A1G5PG40</accession>
<organism evidence="2 3">
    <name type="scientific">Pseudomonas oryzihabitans</name>
    <dbReference type="NCBI Taxonomy" id="47885"/>
    <lineage>
        <taxon>Bacteria</taxon>
        <taxon>Pseudomonadati</taxon>
        <taxon>Pseudomonadota</taxon>
        <taxon>Gammaproteobacteria</taxon>
        <taxon>Pseudomonadales</taxon>
        <taxon>Pseudomonadaceae</taxon>
        <taxon>Pseudomonas</taxon>
    </lineage>
</organism>
<evidence type="ECO:0000256" key="1">
    <source>
        <dbReference type="SAM" id="SignalP"/>
    </source>
</evidence>
<gene>
    <name evidence="2" type="ORF">SAMN05216279_11982</name>
</gene>
<dbReference type="GeneID" id="57560504"/>
<sequence>MKTMMALLGALTLPTLTAQAAGIFTDGFDTALNRRVIEWRGAPSPEGIVFSVIASQFKTSAGNATTDFRTQLSTFGDKVRFHGCSASRWEMNNQIYLPLKGQYRMAGLDERYGEYFVAQPTRQDLEWVAMNTRVHYRLCRLRETLSAEDLQGLRWVLQAAEAD</sequence>
<dbReference type="Proteomes" id="UP000183046">
    <property type="component" value="Unassembled WGS sequence"/>
</dbReference>
<keyword evidence="1" id="KW-0732">Signal</keyword>
<feature type="signal peptide" evidence="1">
    <location>
        <begin position="1"/>
        <end position="20"/>
    </location>
</feature>
<evidence type="ECO:0000313" key="2">
    <source>
        <dbReference type="EMBL" id="SCZ48079.1"/>
    </source>
</evidence>
<comment type="caution">
    <text evidence="2">The sequence shown here is derived from an EMBL/GenBank/DDBJ whole genome shotgun (WGS) entry which is preliminary data.</text>
</comment>
<proteinExistence type="predicted"/>
<evidence type="ECO:0000313" key="3">
    <source>
        <dbReference type="Proteomes" id="UP000183046"/>
    </source>
</evidence>
<name>A0A1G5PG40_9PSED</name>
<dbReference type="AlphaFoldDB" id="A0A1G5PG40"/>
<dbReference type="RefSeq" id="WP_169742435.1">
    <property type="nucleotide sequence ID" value="NZ_CP183397.1"/>
</dbReference>
<feature type="chain" id="PRO_5010259645" evidence="1">
    <location>
        <begin position="21"/>
        <end position="163"/>
    </location>
</feature>